<dbReference type="AlphaFoldDB" id="A0A6J4HM55"/>
<protein>
    <submittedName>
        <fullName evidence="2">Uncharacterized protein</fullName>
    </submittedName>
</protein>
<reference evidence="2" key="1">
    <citation type="submission" date="2020-02" db="EMBL/GenBank/DDBJ databases">
        <authorList>
            <person name="Meier V. D."/>
        </authorList>
    </citation>
    <scope>NUCLEOTIDE SEQUENCE</scope>
    <source>
        <strain evidence="2">AVDCRST_MAG42</strain>
    </source>
</reference>
<evidence type="ECO:0000313" key="2">
    <source>
        <dbReference type="EMBL" id="CAA9228659.1"/>
    </source>
</evidence>
<gene>
    <name evidence="2" type="ORF">AVDCRST_MAG42-1004</name>
</gene>
<organism evidence="2">
    <name type="scientific">uncultured Chthoniobacterales bacterium</name>
    <dbReference type="NCBI Taxonomy" id="1836801"/>
    <lineage>
        <taxon>Bacteria</taxon>
        <taxon>Pseudomonadati</taxon>
        <taxon>Verrucomicrobiota</taxon>
        <taxon>Spartobacteria</taxon>
        <taxon>Chthoniobacterales</taxon>
        <taxon>environmental samples</taxon>
    </lineage>
</organism>
<sequence>MEPPAPPLTRDRAPIARKLGRWAAELILVFVGAYAAFWLNGYQERQRDAERRDAILASLEQDVRKAIDDARADANQLAPAAAAFRKSVEAGEMPVLGMFVFITDYSPTDVATLLQSGGAQLLSPKTLGALRAVESTMRSRIAAMARYEKLSDQLIVPNVGEGAGFFYDPATKQLRERFAWYPKGLEDAAEFFRDLEKAETELLTQIQAERRPPN</sequence>
<proteinExistence type="predicted"/>
<name>A0A6J4HM55_9BACT</name>
<keyword evidence="1" id="KW-1133">Transmembrane helix</keyword>
<accession>A0A6J4HM55</accession>
<keyword evidence="1" id="KW-0812">Transmembrane</keyword>
<dbReference type="EMBL" id="CADCTA010000049">
    <property type="protein sequence ID" value="CAA9228659.1"/>
    <property type="molecule type" value="Genomic_DNA"/>
</dbReference>
<feature type="transmembrane region" description="Helical" evidence="1">
    <location>
        <begin position="20"/>
        <end position="42"/>
    </location>
</feature>
<evidence type="ECO:0000256" key="1">
    <source>
        <dbReference type="SAM" id="Phobius"/>
    </source>
</evidence>
<keyword evidence="1" id="KW-0472">Membrane</keyword>